<reference evidence="10" key="1">
    <citation type="submission" date="2020-07" db="EMBL/GenBank/DDBJ databases">
        <title>Huge and variable diversity of episymbiotic CPR bacteria and DPANN archaea in groundwater ecosystems.</title>
        <authorList>
            <person name="He C.Y."/>
            <person name="Keren R."/>
            <person name="Whittaker M."/>
            <person name="Farag I.F."/>
            <person name="Doudna J."/>
            <person name="Cate J.H.D."/>
            <person name="Banfield J.F."/>
        </authorList>
    </citation>
    <scope>NUCLEOTIDE SEQUENCE</scope>
    <source>
        <strain evidence="10">NC_groundwater_1520_Pr4_B-0.1um_53_5</strain>
    </source>
</reference>
<dbReference type="PANTHER" id="PTHR30604:SF1">
    <property type="entry name" value="DNA UTILIZATION PROTEIN HOFQ"/>
    <property type="match status" value="1"/>
</dbReference>
<proteinExistence type="inferred from homology"/>
<feature type="region of interest" description="Disordered" evidence="6">
    <location>
        <begin position="209"/>
        <end position="255"/>
    </location>
</feature>
<dbReference type="InterPro" id="IPR021731">
    <property type="entry name" value="AMIN_dom"/>
</dbReference>
<protein>
    <submittedName>
        <fullName evidence="10">AMIN domain-containing protein</fullName>
    </submittedName>
</protein>
<evidence type="ECO:0000256" key="2">
    <source>
        <dbReference type="ARBA" id="ARBA00022729"/>
    </source>
</evidence>
<dbReference type="Proteomes" id="UP000736328">
    <property type="component" value="Unassembled WGS sequence"/>
</dbReference>
<dbReference type="GO" id="GO:0009279">
    <property type="term" value="C:cell outer membrane"/>
    <property type="evidence" value="ECO:0007669"/>
    <property type="project" value="UniProtKB-SubCell"/>
</dbReference>
<dbReference type="EMBL" id="JACQXR010000113">
    <property type="protein sequence ID" value="MBI4727266.1"/>
    <property type="molecule type" value="Genomic_DNA"/>
</dbReference>
<comment type="caution">
    <text evidence="10">The sequence shown here is derived from an EMBL/GenBank/DDBJ whole genome shotgun (WGS) entry which is preliminary data.</text>
</comment>
<dbReference type="Pfam" id="PF00263">
    <property type="entry name" value="Secretin"/>
    <property type="match status" value="1"/>
</dbReference>
<dbReference type="Gene3D" id="3.30.1370.120">
    <property type="match status" value="1"/>
</dbReference>
<evidence type="ECO:0000256" key="5">
    <source>
        <dbReference type="RuleBase" id="RU004004"/>
    </source>
</evidence>
<name>A0A933MLA1_UNCT6</name>
<dbReference type="AlphaFoldDB" id="A0A933MLA1"/>
<evidence type="ECO:0000256" key="3">
    <source>
        <dbReference type="ARBA" id="ARBA00023136"/>
    </source>
</evidence>
<dbReference type="Gene3D" id="3.30.1370.130">
    <property type="match status" value="1"/>
</dbReference>
<evidence type="ECO:0000259" key="8">
    <source>
        <dbReference type="Pfam" id="PF03958"/>
    </source>
</evidence>
<keyword evidence="2" id="KW-0732">Signal</keyword>
<feature type="domain" description="Type II/III secretion system secretin-like" evidence="7">
    <location>
        <begin position="518"/>
        <end position="675"/>
    </location>
</feature>
<dbReference type="PANTHER" id="PTHR30604">
    <property type="entry name" value="PROTEIN TRANSPORT PROTEIN HOFQ"/>
    <property type="match status" value="1"/>
</dbReference>
<comment type="subcellular location">
    <subcellularLocation>
        <location evidence="5">Cell outer membrane</location>
    </subcellularLocation>
    <subcellularLocation>
        <location evidence="1">Membrane</location>
    </subcellularLocation>
</comment>
<dbReference type="Pfam" id="PF11741">
    <property type="entry name" value="AMIN"/>
    <property type="match status" value="1"/>
</dbReference>
<evidence type="ECO:0000259" key="7">
    <source>
        <dbReference type="Pfam" id="PF00263"/>
    </source>
</evidence>
<dbReference type="InterPro" id="IPR051808">
    <property type="entry name" value="Type_IV_pilus_biogenesis"/>
</dbReference>
<evidence type="ECO:0000259" key="9">
    <source>
        <dbReference type="Pfam" id="PF11741"/>
    </source>
</evidence>
<comment type="similarity">
    <text evidence="4">Belongs to the bacterial secretin family.</text>
</comment>
<organism evidence="10 11">
    <name type="scientific">candidate division TA06 bacterium</name>
    <dbReference type="NCBI Taxonomy" id="2250710"/>
    <lineage>
        <taxon>Bacteria</taxon>
        <taxon>Bacteria division TA06</taxon>
    </lineage>
</organism>
<accession>A0A933MLA1</accession>
<dbReference type="Pfam" id="PF03958">
    <property type="entry name" value="Secretin_N"/>
    <property type="match status" value="1"/>
</dbReference>
<evidence type="ECO:0000256" key="1">
    <source>
        <dbReference type="ARBA" id="ARBA00004370"/>
    </source>
</evidence>
<feature type="domain" description="NolW-like" evidence="8">
    <location>
        <begin position="381"/>
        <end position="441"/>
    </location>
</feature>
<gene>
    <name evidence="10" type="ORF">HY768_08625</name>
</gene>
<feature type="compositionally biased region" description="Low complexity" evidence="6">
    <location>
        <begin position="238"/>
        <end position="255"/>
    </location>
</feature>
<feature type="compositionally biased region" description="Pro residues" evidence="6">
    <location>
        <begin position="220"/>
        <end position="237"/>
    </location>
</feature>
<evidence type="ECO:0000256" key="6">
    <source>
        <dbReference type="SAM" id="MobiDB-lite"/>
    </source>
</evidence>
<dbReference type="InterPro" id="IPR004846">
    <property type="entry name" value="T2SS/T3SS_dom"/>
</dbReference>
<dbReference type="InterPro" id="IPR001775">
    <property type="entry name" value="GspD/PilQ"/>
</dbReference>
<keyword evidence="3" id="KW-0472">Membrane</keyword>
<dbReference type="InterPro" id="IPR038591">
    <property type="entry name" value="NolW-like_sf"/>
</dbReference>
<sequence>MIKSKIGIRLALVAGAVLALSPMVWALKINDIVVRKFEGVTEVVISCDDVPDAKDFTMTKPDRLILDIKGATIGFGNKTLTLNRGGINTISTSHFDREGGIARVVIEMSSSPSYILMTEESDIVIKLTTKETAQFAEWKASTAEMEVAAAPVTPAVPALPPSAPPAVEETPAAPAAPVAPVPVTPAVPAPVVEETPAAPAVPVTPTPAAPAPVVEQPAAPYTPPTAAPQPPSTPPPVVEEMPATPVAPAAPPQYQALPATPMQPALPVYVAAKTPGYPARGKRGLAGKRVSLNLENSDIIAVLRGMAQLANCNLIIGGDVKGNISMRLKDVPWVMAFNEMVKSAAMIADWGEDSTIIRVGTPAKMQEEVRGRSLGVELKTMVYYIQYAVASELSGSIQKILSDRGGIQVDKRTNALVITDVADKQAEARNLIVQLDTPTQQVEIIARIIDVDMDATKDLGINWSIANVGSYAGNLETKNLGPTSPGIQVPQLLPTGDRPGINIGTIRSFAQLNATISALESDRKANTISNPRISATNNKEAKIVGGKKIPISLRDESGNTVTSMYTIGMVLTVTPHINSAQNITMDVKTEISDLDPTATILGGVVILTNEATTQIMINDGETAVIGGLLQTKGGKSIKGVPILMNIPFIGALFRSTSTATAKREILIFLTPNIIK</sequence>
<evidence type="ECO:0000313" key="11">
    <source>
        <dbReference type="Proteomes" id="UP000736328"/>
    </source>
</evidence>
<dbReference type="PRINTS" id="PR00811">
    <property type="entry name" value="BCTERIALGSPD"/>
</dbReference>
<keyword evidence="5" id="KW-0813">Transport</keyword>
<dbReference type="InterPro" id="IPR005644">
    <property type="entry name" value="NolW-like"/>
</dbReference>
<dbReference type="GO" id="GO:0009306">
    <property type="term" value="P:protein secretion"/>
    <property type="evidence" value="ECO:0007669"/>
    <property type="project" value="InterPro"/>
</dbReference>
<dbReference type="Gene3D" id="2.60.40.3500">
    <property type="match status" value="1"/>
</dbReference>
<evidence type="ECO:0000256" key="4">
    <source>
        <dbReference type="RuleBase" id="RU004003"/>
    </source>
</evidence>
<feature type="domain" description="AMIN" evidence="9">
    <location>
        <begin position="32"/>
        <end position="114"/>
    </location>
</feature>
<evidence type="ECO:0000313" key="10">
    <source>
        <dbReference type="EMBL" id="MBI4727266.1"/>
    </source>
</evidence>